<feature type="domain" description="Primase C-terminal 1" evidence="1">
    <location>
        <begin position="248"/>
        <end position="313"/>
    </location>
</feature>
<accession>A0A6M2Z7J7</accession>
<dbReference type="SMART" id="SM00942">
    <property type="entry name" value="PriCT_1"/>
    <property type="match status" value="1"/>
</dbReference>
<dbReference type="Pfam" id="PF08708">
    <property type="entry name" value="PriCT_1"/>
    <property type="match status" value="1"/>
</dbReference>
<organism evidence="2">
    <name type="scientific">Enterococcus hirae</name>
    <dbReference type="NCBI Taxonomy" id="1354"/>
    <lineage>
        <taxon>Bacteria</taxon>
        <taxon>Bacillati</taxon>
        <taxon>Bacillota</taxon>
        <taxon>Bacilli</taxon>
        <taxon>Lactobacillales</taxon>
        <taxon>Enterococcaceae</taxon>
        <taxon>Enterococcus</taxon>
    </lineage>
</organism>
<evidence type="ECO:0000259" key="1">
    <source>
        <dbReference type="SMART" id="SM00942"/>
    </source>
</evidence>
<gene>
    <name evidence="2" type="primary">repR</name>
</gene>
<geneLocation type="plasmid" evidence="2">
    <name>pfas4-2</name>
</geneLocation>
<protein>
    <submittedName>
        <fullName evidence="2">Replication-associated protein RepR</fullName>
    </submittedName>
</protein>
<name>A0A6M2Z7J7_ENTHR</name>
<reference evidence="2" key="1">
    <citation type="submission" date="2019-04" db="EMBL/GenBank/DDBJ databases">
        <title>Coexistence of cfr and poxtA in Enterococcus hirae Isolated from swine.</title>
        <authorList>
            <person name="Li D."/>
            <person name="Du X.-D."/>
        </authorList>
    </citation>
    <scope>NUCLEOTIDE SEQUENCE</scope>
    <source>
        <strain evidence="2">Fas4</strain>
        <plasmid evidence="2">pfas4-2</plasmid>
    </source>
</reference>
<dbReference type="InterPro" id="IPR014820">
    <property type="entry name" value="PriCT_1"/>
</dbReference>
<evidence type="ECO:0000313" key="2">
    <source>
        <dbReference type="EMBL" id="QEO73320.1"/>
    </source>
</evidence>
<sequence length="480" mass="55912">MKQLINIYQAILKDGISTTRLSTENVNSFGKIAVATSKELMIMNRGFTVGAVETLMTNTKSATHWTPNVYKYLKRQNGIITGHEEKNLKQINAFVLDVDNENITYTDILSTGLELDFVPSLILKTDKGYHVYFILDQPIFVTAKTKFRSLNTAKYVSKNIRELFSKKIEGVDLTCNHFGYFRIPNQSNVVTYNENITYSFKDLMAWSKRYAEEKIINFETEKEMRRIDPNGTYIKQVKETWYRKLILQAKIYPKNGYGRNNAIFTLSLANYQSYVDKADCLNKMEYFNELLQYPLSLQEIQRIVNSAYSGKYRGATKEYVESLTESWCGKKYTTSAFNHMVKHRKLRKDRKNSHAFEREQDIIKYLSENQKQGFVVISLRDLAKHFNISLNAIRNVLKQSKIIKTKTVGKGRYTITKIYTLQTLVQHVQNIKANTILRLSEINEVMNLLPHRLAEAVEEILKETRITHDRQAFKELRLLE</sequence>
<proteinExistence type="predicted"/>
<dbReference type="AlphaFoldDB" id="A0A6M2Z7J7"/>
<keyword evidence="2" id="KW-0614">Plasmid</keyword>
<dbReference type="RefSeq" id="WP_181711005.1">
    <property type="nucleotide sequence ID" value="NZ_MK798156.1"/>
</dbReference>
<dbReference type="EMBL" id="MK798156">
    <property type="protein sequence ID" value="QEO73320.1"/>
    <property type="molecule type" value="Genomic_DNA"/>
</dbReference>